<reference evidence="1 2" key="1">
    <citation type="submission" date="2017-02" db="EMBL/GenBank/DDBJ databases">
        <title>Genomic diversity within the haloalkaliphilic genus Thioalkalivibrio.</title>
        <authorList>
            <person name="Ahn A.-C."/>
            <person name="Meier-Kolthoff J."/>
            <person name="Overmars L."/>
            <person name="Richter M."/>
            <person name="Woyke T."/>
            <person name="Sorokin D.Y."/>
            <person name="Muyzer G."/>
        </authorList>
    </citation>
    <scope>NUCLEOTIDE SEQUENCE [LARGE SCALE GENOMIC DNA]</scope>
    <source>
        <strain evidence="1 2">ALJD</strain>
    </source>
</reference>
<evidence type="ECO:0000313" key="1">
    <source>
        <dbReference type="EMBL" id="OOG28862.1"/>
    </source>
</evidence>
<dbReference type="Proteomes" id="UP000189462">
    <property type="component" value="Unassembled WGS sequence"/>
</dbReference>
<organism evidence="1 2">
    <name type="scientific">Thioalkalivibrio denitrificans</name>
    <dbReference type="NCBI Taxonomy" id="108003"/>
    <lineage>
        <taxon>Bacteria</taxon>
        <taxon>Pseudomonadati</taxon>
        <taxon>Pseudomonadota</taxon>
        <taxon>Gammaproteobacteria</taxon>
        <taxon>Chromatiales</taxon>
        <taxon>Ectothiorhodospiraceae</taxon>
        <taxon>Thioalkalivibrio</taxon>
    </lineage>
</organism>
<dbReference type="RefSeq" id="WP_077277198.1">
    <property type="nucleotide sequence ID" value="NZ_MVBK01000001.1"/>
</dbReference>
<proteinExistence type="predicted"/>
<dbReference type="OrthoDB" id="5570554at2"/>
<comment type="caution">
    <text evidence="1">The sequence shown here is derived from an EMBL/GenBank/DDBJ whole genome shotgun (WGS) entry which is preliminary data.</text>
</comment>
<sequence length="75" mass="8504">MKTSTVPAIEIRSDAVWVFQGATLAQALADWSRTQIAGNPDQEPRIREIVEGVERFLHSDQARNHKMLLEKCADR</sequence>
<name>A0A1V3NVM4_9GAMM</name>
<dbReference type="AlphaFoldDB" id="A0A1V3NVM4"/>
<dbReference type="STRING" id="108003.B1C78_00580"/>
<protein>
    <submittedName>
        <fullName evidence="1">Uncharacterized protein</fullName>
    </submittedName>
</protein>
<dbReference type="EMBL" id="MVBK01000001">
    <property type="protein sequence ID" value="OOG28862.1"/>
    <property type="molecule type" value="Genomic_DNA"/>
</dbReference>
<accession>A0A1V3NVM4</accession>
<evidence type="ECO:0000313" key="2">
    <source>
        <dbReference type="Proteomes" id="UP000189462"/>
    </source>
</evidence>
<keyword evidence="2" id="KW-1185">Reference proteome</keyword>
<gene>
    <name evidence="1" type="ORF">B1C78_00580</name>
</gene>